<organism evidence="3 4">
    <name type="scientific">Stomoxys calcitrans</name>
    <name type="common">Stable fly</name>
    <name type="synonym">Conops calcitrans</name>
    <dbReference type="NCBI Taxonomy" id="35570"/>
    <lineage>
        <taxon>Eukaryota</taxon>
        <taxon>Metazoa</taxon>
        <taxon>Ecdysozoa</taxon>
        <taxon>Arthropoda</taxon>
        <taxon>Hexapoda</taxon>
        <taxon>Insecta</taxon>
        <taxon>Pterygota</taxon>
        <taxon>Neoptera</taxon>
        <taxon>Endopterygota</taxon>
        <taxon>Diptera</taxon>
        <taxon>Brachycera</taxon>
        <taxon>Muscomorpha</taxon>
        <taxon>Muscoidea</taxon>
        <taxon>Muscidae</taxon>
        <taxon>Stomoxys</taxon>
    </lineage>
</organism>
<sequence length="269" mass="31751">MKHSLLLIVVSVVFVLGTNRTETKEFLDFNDPDDNNFIIKHLFVKINTILERLDEEGTKTKRLQEDLRQSNMRLEALTKQQEKHFSNLQNREWKTILRRQDGSVDFNRNWTEYKFGFGNRNGELFIGLEELHVLTTYGPPQELLVMLRSFENETRYAKYDRFRVGNETEKYAIIELGTYSGDAGNSLEQHKGMKFSTPDQDNDIYDSLNCAKDWASGWWFRKCYFCNLAGVYRSKSKSRGVDWTDWKRDNFSLMFAEMRLRSKISLINS</sequence>
<dbReference type="InterPro" id="IPR002181">
    <property type="entry name" value="Fibrinogen_a/b/g_C_dom"/>
</dbReference>
<keyword evidence="4" id="KW-1185">Reference proteome</keyword>
<dbReference type="Gene3D" id="3.90.215.10">
    <property type="entry name" value="Gamma Fibrinogen, chain A, domain 1"/>
    <property type="match status" value="1"/>
</dbReference>
<feature type="chain" id="PRO_5009327024" description="Fibrinogen C-terminal domain-containing protein" evidence="1">
    <location>
        <begin position="24"/>
        <end position="269"/>
    </location>
</feature>
<dbReference type="AlphaFoldDB" id="A0A1I8PMM8"/>
<feature type="signal peptide" evidence="1">
    <location>
        <begin position="1"/>
        <end position="23"/>
    </location>
</feature>
<feature type="domain" description="Fibrinogen C-terminal" evidence="2">
    <location>
        <begin position="45"/>
        <end position="264"/>
    </location>
</feature>
<dbReference type="EnsemblMetazoa" id="SCAU009431-RA">
    <property type="protein sequence ID" value="SCAU009431-PA"/>
    <property type="gene ID" value="SCAU009431"/>
</dbReference>
<dbReference type="SUPFAM" id="SSF56496">
    <property type="entry name" value="Fibrinogen C-terminal domain-like"/>
    <property type="match status" value="1"/>
</dbReference>
<dbReference type="SMART" id="SM00186">
    <property type="entry name" value="FBG"/>
    <property type="match status" value="1"/>
</dbReference>
<dbReference type="Pfam" id="PF00147">
    <property type="entry name" value="Fibrinogen_C"/>
    <property type="match status" value="1"/>
</dbReference>
<reference evidence="3" key="1">
    <citation type="submission" date="2020-05" db="UniProtKB">
        <authorList>
            <consortium name="EnsemblMetazoa"/>
        </authorList>
    </citation>
    <scope>IDENTIFICATION</scope>
    <source>
        <strain evidence="3">USDA</strain>
    </source>
</reference>
<dbReference type="PROSITE" id="PS51406">
    <property type="entry name" value="FIBRINOGEN_C_2"/>
    <property type="match status" value="1"/>
</dbReference>
<dbReference type="InterPro" id="IPR014716">
    <property type="entry name" value="Fibrinogen_a/b/g_C_1"/>
</dbReference>
<dbReference type="OrthoDB" id="6145874at2759"/>
<evidence type="ECO:0000256" key="1">
    <source>
        <dbReference type="SAM" id="SignalP"/>
    </source>
</evidence>
<name>A0A1I8PMM8_STOCA</name>
<dbReference type="VEuPathDB" id="VectorBase:SCAU009431"/>
<gene>
    <name evidence="3" type="primary">106084980</name>
</gene>
<accession>A0A1I8PMM8</accession>
<dbReference type="GO" id="GO:0005615">
    <property type="term" value="C:extracellular space"/>
    <property type="evidence" value="ECO:0007669"/>
    <property type="project" value="TreeGrafter"/>
</dbReference>
<dbReference type="PANTHER" id="PTHR19143">
    <property type="entry name" value="FIBRINOGEN/TENASCIN/ANGIOPOEITIN"/>
    <property type="match status" value="1"/>
</dbReference>
<evidence type="ECO:0000313" key="3">
    <source>
        <dbReference type="EnsemblMetazoa" id="SCAU009431-PA"/>
    </source>
</evidence>
<protein>
    <recommendedName>
        <fullName evidence="2">Fibrinogen C-terminal domain-containing protein</fullName>
    </recommendedName>
</protein>
<proteinExistence type="predicted"/>
<dbReference type="InterPro" id="IPR050373">
    <property type="entry name" value="Fibrinogen_C-term_domain"/>
</dbReference>
<dbReference type="KEGG" id="scac:106084980"/>
<evidence type="ECO:0000259" key="2">
    <source>
        <dbReference type="PROSITE" id="PS51406"/>
    </source>
</evidence>
<evidence type="ECO:0000313" key="4">
    <source>
        <dbReference type="Proteomes" id="UP000095300"/>
    </source>
</evidence>
<dbReference type="InterPro" id="IPR036056">
    <property type="entry name" value="Fibrinogen-like_C"/>
</dbReference>
<dbReference type="Proteomes" id="UP000095300">
    <property type="component" value="Unassembled WGS sequence"/>
</dbReference>
<dbReference type="CDD" id="cd00087">
    <property type="entry name" value="FReD"/>
    <property type="match status" value="1"/>
</dbReference>
<keyword evidence="1" id="KW-0732">Signal</keyword>
<dbReference type="STRING" id="35570.A0A1I8PMM8"/>